<accession>A0ABQ1WSG3</accession>
<proteinExistence type="predicted"/>
<reference evidence="2" key="1">
    <citation type="journal article" date="2019" name="Int. J. Syst. Evol. Microbiol.">
        <title>The Global Catalogue of Microorganisms (GCM) 10K type strain sequencing project: providing services to taxonomists for standard genome sequencing and annotation.</title>
        <authorList>
            <consortium name="The Broad Institute Genomics Platform"/>
            <consortium name="The Broad Institute Genome Sequencing Center for Infectious Disease"/>
            <person name="Wu L."/>
            <person name="Ma J."/>
        </authorList>
    </citation>
    <scope>NUCLEOTIDE SEQUENCE [LARGE SCALE GENOMIC DNA]</scope>
    <source>
        <strain evidence="2">CGMCC 1.15422</strain>
    </source>
</reference>
<evidence type="ECO:0000313" key="2">
    <source>
        <dbReference type="Proteomes" id="UP000605733"/>
    </source>
</evidence>
<gene>
    <name evidence="1" type="ORF">GCM10011532_26020</name>
</gene>
<comment type="caution">
    <text evidence="1">The sequence shown here is derived from an EMBL/GenBank/DDBJ whole genome shotgun (WGS) entry which is preliminary data.</text>
</comment>
<organism evidence="1 2">
    <name type="scientific">Christiangramia forsetii</name>
    <dbReference type="NCBI Taxonomy" id="411153"/>
    <lineage>
        <taxon>Bacteria</taxon>
        <taxon>Pseudomonadati</taxon>
        <taxon>Bacteroidota</taxon>
        <taxon>Flavobacteriia</taxon>
        <taxon>Flavobacteriales</taxon>
        <taxon>Flavobacteriaceae</taxon>
        <taxon>Christiangramia</taxon>
    </lineage>
</organism>
<sequence length="133" mass="15431">MQWELNLIYLKTSMHVKKIIAIFLLTVFLGELVTVDTDILNFIADANQVVLINFSCKNKKKDFQESGENFKTASPVQILKFARTCSNNYQLSVEKENSKIFTLDYRLFVYRKQLIASIDPRKLYPPPQYSLAT</sequence>
<evidence type="ECO:0000313" key="1">
    <source>
        <dbReference type="EMBL" id="GGG41073.1"/>
    </source>
</evidence>
<dbReference type="Proteomes" id="UP000605733">
    <property type="component" value="Unassembled WGS sequence"/>
</dbReference>
<keyword evidence="2" id="KW-1185">Reference proteome</keyword>
<dbReference type="EMBL" id="BMIX01000006">
    <property type="protein sequence ID" value="GGG41073.1"/>
    <property type="molecule type" value="Genomic_DNA"/>
</dbReference>
<protein>
    <submittedName>
        <fullName evidence="1">Uncharacterized protein</fullName>
    </submittedName>
</protein>
<name>A0ABQ1WSG3_9FLAO</name>